<name>A0A6N2UYH8_BLAHA</name>
<evidence type="ECO:0000313" key="2">
    <source>
        <dbReference type="EMBL" id="VYT22283.1"/>
    </source>
</evidence>
<feature type="domain" description="DUF3887" evidence="1">
    <location>
        <begin position="42"/>
        <end position="138"/>
    </location>
</feature>
<protein>
    <recommendedName>
        <fullName evidence="1">DUF3887 domain-containing protein</fullName>
    </recommendedName>
</protein>
<accession>A0A6N2UYH8</accession>
<dbReference type="Gene3D" id="3.10.450.590">
    <property type="match status" value="1"/>
</dbReference>
<dbReference type="InterPro" id="IPR024981">
    <property type="entry name" value="DUF3887"/>
</dbReference>
<reference evidence="2" key="1">
    <citation type="submission" date="2019-11" db="EMBL/GenBank/DDBJ databases">
        <authorList>
            <person name="Feng L."/>
        </authorList>
    </citation>
    <scope>NUCLEOTIDE SEQUENCE</scope>
    <source>
        <strain evidence="2">BhanseniiLFYP23</strain>
    </source>
</reference>
<dbReference type="EMBL" id="CACRSY010000014">
    <property type="protein sequence ID" value="VYT22283.1"/>
    <property type="molecule type" value="Genomic_DNA"/>
</dbReference>
<gene>
    <name evidence="2" type="ORF">BHLFYP23_00701</name>
</gene>
<evidence type="ECO:0000259" key="1">
    <source>
        <dbReference type="Pfam" id="PF13026"/>
    </source>
</evidence>
<dbReference type="Pfam" id="PF13026">
    <property type="entry name" value="DUF3887"/>
    <property type="match status" value="1"/>
</dbReference>
<dbReference type="RefSeq" id="WP_009246276.1">
    <property type="nucleotide sequence ID" value="NZ_CACRSY010000014.1"/>
</dbReference>
<dbReference type="PROSITE" id="PS51257">
    <property type="entry name" value="PROKAR_LIPOPROTEIN"/>
    <property type="match status" value="1"/>
</dbReference>
<dbReference type="AlphaFoldDB" id="A0A6N2UYH8"/>
<sequence length="141" mass="15895">MRKNSFMKKFTPFILVGMLLFLTGCQGKLSDKFDEEEVKNVAKDIVTQVNEGNVESVYNDIFSSVMKNAIALDTLQENLSYTLDKVGEFDSFEKIEVAGTKDKDTGTEYATVMVLAKYEKGKAMFTISFDEDMKCAGFFIK</sequence>
<proteinExistence type="predicted"/>
<organism evidence="2">
    <name type="scientific">Blautia hansenii</name>
    <name type="common">Ruminococcus hansenii</name>
    <dbReference type="NCBI Taxonomy" id="1322"/>
    <lineage>
        <taxon>Bacteria</taxon>
        <taxon>Bacillati</taxon>
        <taxon>Bacillota</taxon>
        <taxon>Clostridia</taxon>
        <taxon>Lachnospirales</taxon>
        <taxon>Lachnospiraceae</taxon>
        <taxon>Blautia</taxon>
    </lineage>
</organism>